<dbReference type="EC" id="2.3.1.-" evidence="1"/>
<comment type="caution">
    <text evidence="1">The sequence shown here is derived from an EMBL/GenBank/DDBJ whole genome shotgun (WGS) entry which is preliminary data.</text>
</comment>
<keyword evidence="1" id="KW-0012">Acyltransferase</keyword>
<keyword evidence="2" id="KW-1185">Reference proteome</keyword>
<protein>
    <submittedName>
        <fullName evidence="1">GNAT family N-acetyltransferase</fullName>
        <ecNumber evidence="1">2.3.1.-</ecNumber>
    </submittedName>
</protein>
<dbReference type="Gene3D" id="3.40.630.30">
    <property type="match status" value="1"/>
</dbReference>
<evidence type="ECO:0000313" key="1">
    <source>
        <dbReference type="EMBL" id="MFL0252399.1"/>
    </source>
</evidence>
<name>A0ABW8TIK7_9CLOT</name>
<sequence length="120" mass="14048">MYNIKRANLNDENKLINLVKPKLLGEKTDENAKNALDEFLKDDNFRVFILREDEALKGFCSIEIKSSADESKEESAEIVMMNVNIDSKEKSYKKMLLEYVNDYLKQIGIKEMYAKVWRMA</sequence>
<evidence type="ECO:0000313" key="2">
    <source>
        <dbReference type="Proteomes" id="UP001623592"/>
    </source>
</evidence>
<gene>
    <name evidence="1" type="ORF">ACJDT4_18475</name>
</gene>
<keyword evidence="1" id="KW-0808">Transferase</keyword>
<proteinExistence type="predicted"/>
<dbReference type="InterPro" id="IPR016181">
    <property type="entry name" value="Acyl_CoA_acyltransferase"/>
</dbReference>
<dbReference type="SUPFAM" id="SSF55729">
    <property type="entry name" value="Acyl-CoA N-acyltransferases (Nat)"/>
    <property type="match status" value="1"/>
</dbReference>
<dbReference type="Pfam" id="PF13420">
    <property type="entry name" value="Acetyltransf_4"/>
    <property type="match status" value="1"/>
</dbReference>
<dbReference type="EMBL" id="JBJIAA010000017">
    <property type="protein sequence ID" value="MFL0252399.1"/>
    <property type="molecule type" value="Genomic_DNA"/>
</dbReference>
<reference evidence="1 2" key="1">
    <citation type="submission" date="2024-11" db="EMBL/GenBank/DDBJ databases">
        <authorList>
            <person name="Heng Y.C."/>
            <person name="Lim A.C.H."/>
            <person name="Lee J.K.Y."/>
            <person name="Kittelmann S."/>
        </authorList>
    </citation>
    <scope>NUCLEOTIDE SEQUENCE [LARGE SCALE GENOMIC DNA]</scope>
    <source>
        <strain evidence="1 2">WILCCON 0114</strain>
    </source>
</reference>
<organism evidence="1 2">
    <name type="scientific">Clostridium neuense</name>
    <dbReference type="NCBI Taxonomy" id="1728934"/>
    <lineage>
        <taxon>Bacteria</taxon>
        <taxon>Bacillati</taxon>
        <taxon>Bacillota</taxon>
        <taxon>Clostridia</taxon>
        <taxon>Eubacteriales</taxon>
        <taxon>Clostridiaceae</taxon>
        <taxon>Clostridium</taxon>
    </lineage>
</organism>
<dbReference type="RefSeq" id="WP_406789055.1">
    <property type="nucleotide sequence ID" value="NZ_JBJIAA010000017.1"/>
</dbReference>
<accession>A0ABW8TIK7</accession>
<dbReference type="Proteomes" id="UP001623592">
    <property type="component" value="Unassembled WGS sequence"/>
</dbReference>
<dbReference type="GO" id="GO:0016746">
    <property type="term" value="F:acyltransferase activity"/>
    <property type="evidence" value="ECO:0007669"/>
    <property type="project" value="UniProtKB-KW"/>
</dbReference>